<evidence type="ECO:0000313" key="1">
    <source>
        <dbReference type="EMBL" id="OFV71357.1"/>
    </source>
</evidence>
<evidence type="ECO:0000313" key="3">
    <source>
        <dbReference type="Proteomes" id="UP000176244"/>
    </source>
</evidence>
<dbReference type="EMBL" id="CP087994">
    <property type="protein sequence ID" value="UYO62234.1"/>
    <property type="molecule type" value="Genomic_DNA"/>
</dbReference>
<evidence type="ECO:0000313" key="2">
    <source>
        <dbReference type="EMBL" id="UYO62234.1"/>
    </source>
</evidence>
<gene>
    <name evidence="1" type="ORF">ACWI_10850</name>
    <name evidence="2" type="ORF">LNN31_15815</name>
</gene>
<dbReference type="RefSeq" id="WP_187389321.1">
    <property type="nucleotide sequence ID" value="NZ_CABIIK010000032.1"/>
</dbReference>
<reference evidence="2" key="2">
    <citation type="submission" date="2021-11" db="EMBL/GenBank/DDBJ databases">
        <title>Isoprene-degrading acetogen.</title>
        <authorList>
            <person name="Yang Y."/>
            <person name="Jin H."/>
            <person name="Yan J."/>
        </authorList>
    </citation>
    <scope>NUCLEOTIDE SEQUENCE</scope>
    <source>
        <strain evidence="2">Berkeley</strain>
    </source>
</reference>
<reference evidence="1 3" key="1">
    <citation type="submission" date="2015-09" db="EMBL/GenBank/DDBJ databases">
        <title>Genome sequence of Acetobacterium wieringae DSM 1911.</title>
        <authorList>
            <person name="Poehlein A."/>
            <person name="Bengelsdorf F.R."/>
            <person name="Schiel-Bengelsdorf B."/>
            <person name="Duerre P."/>
            <person name="Daniel R."/>
        </authorList>
    </citation>
    <scope>NUCLEOTIDE SEQUENCE [LARGE SCALE GENOMIC DNA]</scope>
    <source>
        <strain evidence="1 3">DSM 1911</strain>
    </source>
</reference>
<dbReference type="Proteomes" id="UP000176244">
    <property type="component" value="Unassembled WGS sequence"/>
</dbReference>
<sequence length="52" mass="6140">MTSPVKEPKQNLFEQELFKALDKGIDEMELGQTIFLIDSIKKIREKLKIYEI</sequence>
<keyword evidence="4" id="KW-1185">Reference proteome</keyword>
<protein>
    <submittedName>
        <fullName evidence="1">Uncharacterized protein</fullName>
    </submittedName>
</protein>
<dbReference type="STRING" id="52694.ACWI_10850"/>
<name>A0A1F2PJ57_9FIRM</name>
<evidence type="ECO:0000313" key="4">
    <source>
        <dbReference type="Proteomes" id="UP001163550"/>
    </source>
</evidence>
<dbReference type="Proteomes" id="UP001163550">
    <property type="component" value="Chromosome"/>
</dbReference>
<dbReference type="AlphaFoldDB" id="A0A1F2PJ57"/>
<organism evidence="1 3">
    <name type="scientific">Acetobacterium wieringae</name>
    <dbReference type="NCBI Taxonomy" id="52694"/>
    <lineage>
        <taxon>Bacteria</taxon>
        <taxon>Bacillati</taxon>
        <taxon>Bacillota</taxon>
        <taxon>Clostridia</taxon>
        <taxon>Eubacteriales</taxon>
        <taxon>Eubacteriaceae</taxon>
        <taxon>Acetobacterium</taxon>
    </lineage>
</organism>
<accession>A0A1F2PJ57</accession>
<dbReference type="EMBL" id="LKEU01000023">
    <property type="protein sequence ID" value="OFV71357.1"/>
    <property type="molecule type" value="Genomic_DNA"/>
</dbReference>
<proteinExistence type="predicted"/>